<dbReference type="OrthoDB" id="2403490at2759"/>
<comment type="caution">
    <text evidence="1">The sequence shown here is derived from an EMBL/GenBank/DDBJ whole genome shotgun (WGS) entry which is preliminary data.</text>
</comment>
<sequence length="65" mass="7569">MIIVLSVNTYIIYIKYFIRLNSFTVFMDKIKKEGLYANFYEEVIDLTIDSSSESDFPIIDLGFGN</sequence>
<proteinExistence type="predicted"/>
<organism evidence="1 2">
    <name type="scientific">Gigaspora rosea</name>
    <dbReference type="NCBI Taxonomy" id="44941"/>
    <lineage>
        <taxon>Eukaryota</taxon>
        <taxon>Fungi</taxon>
        <taxon>Fungi incertae sedis</taxon>
        <taxon>Mucoromycota</taxon>
        <taxon>Glomeromycotina</taxon>
        <taxon>Glomeromycetes</taxon>
        <taxon>Diversisporales</taxon>
        <taxon>Gigasporaceae</taxon>
        <taxon>Gigaspora</taxon>
    </lineage>
</organism>
<accession>A0A397VZV2</accession>
<evidence type="ECO:0000313" key="2">
    <source>
        <dbReference type="Proteomes" id="UP000266673"/>
    </source>
</evidence>
<evidence type="ECO:0000313" key="1">
    <source>
        <dbReference type="EMBL" id="RIB27488.1"/>
    </source>
</evidence>
<protein>
    <submittedName>
        <fullName evidence="1">Uncharacterized protein</fullName>
    </submittedName>
</protein>
<name>A0A397VZV2_9GLOM</name>
<dbReference type="Proteomes" id="UP000266673">
    <property type="component" value="Unassembled WGS sequence"/>
</dbReference>
<gene>
    <name evidence="1" type="ORF">C2G38_2061819</name>
</gene>
<reference evidence="1 2" key="1">
    <citation type="submission" date="2018-06" db="EMBL/GenBank/DDBJ databases">
        <title>Comparative genomics reveals the genomic features of Rhizophagus irregularis, R. cerebriforme, R. diaphanum and Gigaspora rosea, and their symbiotic lifestyle signature.</title>
        <authorList>
            <person name="Morin E."/>
            <person name="San Clemente H."/>
            <person name="Chen E.C.H."/>
            <person name="De La Providencia I."/>
            <person name="Hainaut M."/>
            <person name="Kuo A."/>
            <person name="Kohler A."/>
            <person name="Murat C."/>
            <person name="Tang N."/>
            <person name="Roy S."/>
            <person name="Loubradou J."/>
            <person name="Henrissat B."/>
            <person name="Grigoriev I.V."/>
            <person name="Corradi N."/>
            <person name="Roux C."/>
            <person name="Martin F.M."/>
        </authorList>
    </citation>
    <scope>NUCLEOTIDE SEQUENCE [LARGE SCALE GENOMIC DNA]</scope>
    <source>
        <strain evidence="1 2">DAOM 194757</strain>
    </source>
</reference>
<dbReference type="AlphaFoldDB" id="A0A397VZV2"/>
<dbReference type="EMBL" id="QKWP01000097">
    <property type="protein sequence ID" value="RIB27488.1"/>
    <property type="molecule type" value="Genomic_DNA"/>
</dbReference>
<keyword evidence="2" id="KW-1185">Reference proteome</keyword>